<dbReference type="OrthoDB" id="3405537at2"/>
<reference evidence="1 2" key="1">
    <citation type="submission" date="2019-05" db="EMBL/GenBank/DDBJ databases">
        <title>Draft genome sequence of Nonomuraea zeae DSM 100528.</title>
        <authorList>
            <person name="Saricaoglu S."/>
            <person name="Isik K."/>
        </authorList>
    </citation>
    <scope>NUCLEOTIDE SEQUENCE [LARGE SCALE GENOMIC DNA]</scope>
    <source>
        <strain evidence="1 2">DSM 100528</strain>
    </source>
</reference>
<dbReference type="Proteomes" id="UP000306628">
    <property type="component" value="Unassembled WGS sequence"/>
</dbReference>
<proteinExistence type="predicted"/>
<protein>
    <submittedName>
        <fullName evidence="1">Uncharacterized protein</fullName>
    </submittedName>
</protein>
<dbReference type="EMBL" id="VCKX01000004">
    <property type="protein sequence ID" value="TMR39247.1"/>
    <property type="molecule type" value="Genomic_DNA"/>
</dbReference>
<gene>
    <name evidence="1" type="ORF">ETD85_02450</name>
</gene>
<organism evidence="1 2">
    <name type="scientific">Nonomuraea zeae</name>
    <dbReference type="NCBI Taxonomy" id="1642303"/>
    <lineage>
        <taxon>Bacteria</taxon>
        <taxon>Bacillati</taxon>
        <taxon>Actinomycetota</taxon>
        <taxon>Actinomycetes</taxon>
        <taxon>Streptosporangiales</taxon>
        <taxon>Streptosporangiaceae</taxon>
        <taxon>Nonomuraea</taxon>
    </lineage>
</organism>
<name>A0A5S4H235_9ACTN</name>
<dbReference type="RefSeq" id="WP_138687921.1">
    <property type="nucleotide sequence ID" value="NZ_JBHSAZ010000114.1"/>
</dbReference>
<comment type="caution">
    <text evidence="1">The sequence shown here is derived from an EMBL/GenBank/DDBJ whole genome shotgun (WGS) entry which is preliminary data.</text>
</comment>
<sequence length="107" mass="12156">MWLRTAHVQDPLTGLARGRIPLTHQALHQLPGWRTVAYLRDLLMACGVLPTVDKQLLHTETWLTHRLAELDGHVHEPLLRRFATWHLLPTLRAPGQRLVIRAMGAVG</sequence>
<accession>A0A5S4H235</accession>
<keyword evidence="2" id="KW-1185">Reference proteome</keyword>
<evidence type="ECO:0000313" key="2">
    <source>
        <dbReference type="Proteomes" id="UP000306628"/>
    </source>
</evidence>
<dbReference type="AlphaFoldDB" id="A0A5S4H235"/>
<evidence type="ECO:0000313" key="1">
    <source>
        <dbReference type="EMBL" id="TMR39247.1"/>
    </source>
</evidence>